<reference evidence="2" key="1">
    <citation type="journal article" date="2019" name="Int. J. Syst. Evol. Microbiol.">
        <title>The Global Catalogue of Microorganisms (GCM) 10K type strain sequencing project: providing services to taxonomists for standard genome sequencing and annotation.</title>
        <authorList>
            <consortium name="The Broad Institute Genomics Platform"/>
            <consortium name="The Broad Institute Genome Sequencing Center for Infectious Disease"/>
            <person name="Wu L."/>
            <person name="Ma J."/>
        </authorList>
    </citation>
    <scope>NUCLEOTIDE SEQUENCE [LARGE SCALE GENOMIC DNA]</scope>
    <source>
        <strain evidence="2">CCUG 49452</strain>
    </source>
</reference>
<sequence length="70" mass="7743">MSDLSTATMDLRPGEALEFLGVRVEFVHKSGQRSRVRVLAPREVGIKKCLPDASEDVLEHPPSMVSLQPQ</sequence>
<gene>
    <name evidence="1" type="ORF">ACFO6X_05090</name>
</gene>
<evidence type="ECO:0000313" key="2">
    <source>
        <dbReference type="Proteomes" id="UP001596001"/>
    </source>
</evidence>
<evidence type="ECO:0000313" key="1">
    <source>
        <dbReference type="EMBL" id="MFC4788358.1"/>
    </source>
</evidence>
<name>A0ABV9QB88_9BURK</name>
<protein>
    <submittedName>
        <fullName evidence="1">Uncharacterized protein</fullName>
    </submittedName>
</protein>
<dbReference type="RefSeq" id="WP_382430708.1">
    <property type="nucleotide sequence ID" value="NZ_JBHSHJ010000003.1"/>
</dbReference>
<keyword evidence="2" id="KW-1185">Reference proteome</keyword>
<proteinExistence type="predicted"/>
<comment type="caution">
    <text evidence="1">The sequence shown here is derived from an EMBL/GenBank/DDBJ whole genome shotgun (WGS) entry which is preliminary data.</text>
</comment>
<dbReference type="Proteomes" id="UP001596001">
    <property type="component" value="Unassembled WGS sequence"/>
</dbReference>
<dbReference type="EMBL" id="JBHSHJ010000003">
    <property type="protein sequence ID" value="MFC4788358.1"/>
    <property type="molecule type" value="Genomic_DNA"/>
</dbReference>
<accession>A0ABV9QB88</accession>
<organism evidence="1 2">
    <name type="scientific">Giesbergeria sinuosa</name>
    <dbReference type="NCBI Taxonomy" id="80883"/>
    <lineage>
        <taxon>Bacteria</taxon>
        <taxon>Pseudomonadati</taxon>
        <taxon>Pseudomonadota</taxon>
        <taxon>Betaproteobacteria</taxon>
        <taxon>Burkholderiales</taxon>
        <taxon>Comamonadaceae</taxon>
        <taxon>Giesbergeria</taxon>
    </lineage>
</organism>